<keyword evidence="3" id="KW-0633">Potassium transport</keyword>
<sequence>MKVDIPSLPFPRIVALARHLAGWSIPVKMIEEKAILWVDRPLALWGVQVSLSVISLLEALLIAYLGYKGNVWQQFLSSNFILELVNNVPFVVTLFWAPLRNLFIPGFLNCWLAKHALENMFNDLHRAMQRSQSALSQRLMVLSATLLCLIFTR</sequence>
<dbReference type="OrthoDB" id="6419245at2759"/>
<organism evidence="12 13">
    <name type="scientific">Nephila pilipes</name>
    <name type="common">Giant wood spider</name>
    <name type="synonym">Nephila maculata</name>
    <dbReference type="NCBI Taxonomy" id="299642"/>
    <lineage>
        <taxon>Eukaryota</taxon>
        <taxon>Metazoa</taxon>
        <taxon>Ecdysozoa</taxon>
        <taxon>Arthropoda</taxon>
        <taxon>Chelicerata</taxon>
        <taxon>Arachnida</taxon>
        <taxon>Araneae</taxon>
        <taxon>Araneomorphae</taxon>
        <taxon>Entelegynae</taxon>
        <taxon>Araneoidea</taxon>
        <taxon>Nephilidae</taxon>
        <taxon>Nephila</taxon>
    </lineage>
</organism>
<evidence type="ECO:0000256" key="10">
    <source>
        <dbReference type="ARBA" id="ARBA00023303"/>
    </source>
</evidence>
<dbReference type="GO" id="GO:0005886">
    <property type="term" value="C:plasma membrane"/>
    <property type="evidence" value="ECO:0007669"/>
    <property type="project" value="TreeGrafter"/>
</dbReference>
<keyword evidence="4 11" id="KW-0812">Transmembrane</keyword>
<comment type="caution">
    <text evidence="12">The sequence shown here is derived from an EMBL/GenBank/DDBJ whole genome shotgun (WGS) entry which is preliminary data.</text>
</comment>
<evidence type="ECO:0000313" key="13">
    <source>
        <dbReference type="Proteomes" id="UP000887013"/>
    </source>
</evidence>
<dbReference type="GO" id="GO:0015271">
    <property type="term" value="F:outward rectifier potassium channel activity"/>
    <property type="evidence" value="ECO:0007669"/>
    <property type="project" value="TreeGrafter"/>
</dbReference>
<gene>
    <name evidence="12" type="primary">KCNT1</name>
    <name evidence="12" type="ORF">NPIL_623071</name>
</gene>
<feature type="transmembrane region" description="Helical" evidence="11">
    <location>
        <begin position="42"/>
        <end position="67"/>
    </location>
</feature>
<evidence type="ECO:0000256" key="1">
    <source>
        <dbReference type="ARBA" id="ARBA00004141"/>
    </source>
</evidence>
<evidence type="ECO:0000256" key="3">
    <source>
        <dbReference type="ARBA" id="ARBA00022538"/>
    </source>
</evidence>
<dbReference type="PANTHER" id="PTHR10027:SF10">
    <property type="entry name" value="SLOWPOKE 2, ISOFORM D"/>
    <property type="match status" value="1"/>
</dbReference>
<protein>
    <submittedName>
        <fullName evidence="12">Potassium channel subfamily T member 1</fullName>
    </submittedName>
</protein>
<dbReference type="GO" id="GO:0005228">
    <property type="term" value="F:intracellular sodium-activated potassium channel activity"/>
    <property type="evidence" value="ECO:0007669"/>
    <property type="project" value="TreeGrafter"/>
</dbReference>
<evidence type="ECO:0000256" key="7">
    <source>
        <dbReference type="ARBA" id="ARBA00022989"/>
    </source>
</evidence>
<name>A0A8X6NMV3_NEPPI</name>
<evidence type="ECO:0000256" key="5">
    <source>
        <dbReference type="ARBA" id="ARBA00022826"/>
    </source>
</evidence>
<evidence type="ECO:0000256" key="11">
    <source>
        <dbReference type="SAM" id="Phobius"/>
    </source>
</evidence>
<keyword evidence="13" id="KW-1185">Reference proteome</keyword>
<dbReference type="PANTHER" id="PTHR10027">
    <property type="entry name" value="CALCIUM-ACTIVATED POTASSIUM CHANNEL ALPHA CHAIN"/>
    <property type="match status" value="1"/>
</dbReference>
<evidence type="ECO:0000256" key="6">
    <source>
        <dbReference type="ARBA" id="ARBA00022958"/>
    </source>
</evidence>
<keyword evidence="2" id="KW-0813">Transport</keyword>
<evidence type="ECO:0000313" key="12">
    <source>
        <dbReference type="EMBL" id="GFT24232.1"/>
    </source>
</evidence>
<keyword evidence="8" id="KW-0406">Ion transport</keyword>
<reference evidence="12" key="1">
    <citation type="submission" date="2020-08" db="EMBL/GenBank/DDBJ databases">
        <title>Multicomponent nature underlies the extraordinary mechanical properties of spider dragline silk.</title>
        <authorList>
            <person name="Kono N."/>
            <person name="Nakamura H."/>
            <person name="Mori M."/>
            <person name="Yoshida Y."/>
            <person name="Ohtoshi R."/>
            <person name="Malay A.D."/>
            <person name="Moran D.A.P."/>
            <person name="Tomita M."/>
            <person name="Numata K."/>
            <person name="Arakawa K."/>
        </authorList>
    </citation>
    <scope>NUCLEOTIDE SEQUENCE</scope>
</reference>
<keyword evidence="5" id="KW-0631">Potassium channel</keyword>
<keyword evidence="6" id="KW-0630">Potassium</keyword>
<keyword evidence="9 11" id="KW-0472">Membrane</keyword>
<dbReference type="Proteomes" id="UP000887013">
    <property type="component" value="Unassembled WGS sequence"/>
</dbReference>
<accession>A0A8X6NMV3</accession>
<evidence type="ECO:0000256" key="8">
    <source>
        <dbReference type="ARBA" id="ARBA00023065"/>
    </source>
</evidence>
<evidence type="ECO:0000256" key="2">
    <source>
        <dbReference type="ARBA" id="ARBA00022448"/>
    </source>
</evidence>
<proteinExistence type="predicted"/>
<dbReference type="InterPro" id="IPR047871">
    <property type="entry name" value="K_chnl_Slo-like"/>
</dbReference>
<keyword evidence="10 12" id="KW-0407">Ion channel</keyword>
<keyword evidence="7 11" id="KW-1133">Transmembrane helix</keyword>
<dbReference type="EMBL" id="BMAW01060042">
    <property type="protein sequence ID" value="GFT24232.1"/>
    <property type="molecule type" value="Genomic_DNA"/>
</dbReference>
<comment type="subcellular location">
    <subcellularLocation>
        <location evidence="1">Membrane</location>
        <topology evidence="1">Multi-pass membrane protein</topology>
    </subcellularLocation>
</comment>
<evidence type="ECO:0000256" key="4">
    <source>
        <dbReference type="ARBA" id="ARBA00022692"/>
    </source>
</evidence>
<evidence type="ECO:0000256" key="9">
    <source>
        <dbReference type="ARBA" id="ARBA00023136"/>
    </source>
</evidence>
<dbReference type="AlphaFoldDB" id="A0A8X6NMV3"/>